<gene>
    <name evidence="1" type="ORF">BH713_21120</name>
</gene>
<comment type="caution">
    <text evidence="1">The sequence shown here is derived from an EMBL/GenBank/DDBJ whole genome shotgun (WGS) entry which is preliminary data.</text>
</comment>
<evidence type="ECO:0000313" key="2">
    <source>
        <dbReference type="Proteomes" id="UP000187000"/>
    </source>
</evidence>
<reference evidence="1" key="1">
    <citation type="submission" date="2016-10" db="EMBL/GenBank/DDBJ databases">
        <authorList>
            <person name="Wang S."/>
            <person name="Zhu B."/>
        </authorList>
    </citation>
    <scope>NUCLEOTIDE SEQUENCE</scope>
    <source>
        <strain evidence="1">JCM 8580</strain>
    </source>
</reference>
<organism evidence="1 2">
    <name type="scientific">Enterobacter kobei</name>
    <dbReference type="NCBI Taxonomy" id="208224"/>
    <lineage>
        <taxon>Bacteria</taxon>
        <taxon>Pseudomonadati</taxon>
        <taxon>Pseudomonadota</taxon>
        <taxon>Gammaproteobacteria</taxon>
        <taxon>Enterobacterales</taxon>
        <taxon>Enterobacteriaceae</taxon>
        <taxon>Enterobacter</taxon>
        <taxon>Enterobacter cloacae complex</taxon>
    </lineage>
</organism>
<accession>A0ACC8S639</accession>
<protein>
    <submittedName>
        <fullName evidence="1">DNA transporter HofQ</fullName>
    </submittedName>
</protein>
<evidence type="ECO:0000313" key="1">
    <source>
        <dbReference type="EMBL" id="OLR18953.1"/>
    </source>
</evidence>
<dbReference type="Proteomes" id="UP000187000">
    <property type="component" value="Unassembled WGS sequence"/>
</dbReference>
<proteinExistence type="predicted"/>
<sequence>MKQWTGIIMVCSVLTARAEAPKPVTLMVDDVPVVQVLQSLAEQEKRNLVVSPDVSGTLSLHLINVPWKQALQTVIASAGLTLQQQGTILHVHSQAWQQQKQATLEAEQEKQRLNLPLQDQSIALRYADAGELAAAGAKLLSAKGTVTVDKRTNRLLLRDNADTLRTFTRWVEEMDLPVAQVELEAHIVTINEKSLRELGVKWDLAEAPADAVAKVGHMTALSGDLSVANATTRIGFNIGRIDGRMLGIELSALEQEQKLDIIASPRLLASHLQPASIKQGSEIPYQVSSGDSGATSVEFKEAVLGMEVTPTVLPDGRVRLKLHISQNMPGQVLQQADGETLAIDKQEIETQVEVKSGDTLALGGIFQHKKKTASDQVPLLASVPWLGQLFRHDGKDNERRELVVFITPRLVPLR</sequence>
<keyword evidence="2" id="KW-1185">Reference proteome</keyword>
<dbReference type="EMBL" id="MKXD01000003">
    <property type="protein sequence ID" value="OLR18953.1"/>
    <property type="molecule type" value="Genomic_DNA"/>
</dbReference>
<name>A0ACC8S639_9ENTR</name>